<reference evidence="1 2" key="1">
    <citation type="submission" date="2022-03" db="EMBL/GenBank/DDBJ databases">
        <title>Novel taxa within the pig intestine.</title>
        <authorList>
            <person name="Wylensek D."/>
            <person name="Bishof K."/>
            <person name="Afrizal A."/>
            <person name="Clavel T."/>
        </authorList>
    </citation>
    <scope>NUCLEOTIDE SEQUENCE [LARGE SCALE GENOMIC DNA]</scope>
    <source>
        <strain evidence="1 2">Cla-KB-P134</strain>
    </source>
</reference>
<protein>
    <submittedName>
        <fullName evidence="1">YjcQ family protein</fullName>
    </submittedName>
</protein>
<dbReference type="Pfam" id="PF09639">
    <property type="entry name" value="YjcQ"/>
    <property type="match status" value="1"/>
</dbReference>
<comment type="caution">
    <text evidence="1">The sequence shown here is derived from an EMBL/GenBank/DDBJ whole genome shotgun (WGS) entry which is preliminary data.</text>
</comment>
<dbReference type="InterPro" id="IPR036390">
    <property type="entry name" value="WH_DNA-bd_sf"/>
</dbReference>
<dbReference type="InterPro" id="IPR036388">
    <property type="entry name" value="WH-like_DNA-bd_sf"/>
</dbReference>
<evidence type="ECO:0000313" key="1">
    <source>
        <dbReference type="EMBL" id="MDX8416566.1"/>
    </source>
</evidence>
<dbReference type="InterPro" id="IPR018597">
    <property type="entry name" value="Phage_Tuc2009_YjcQ"/>
</dbReference>
<organism evidence="1 2">
    <name type="scientific">Absicoccus intestinalis</name>
    <dbReference type="NCBI Taxonomy" id="2926319"/>
    <lineage>
        <taxon>Bacteria</taxon>
        <taxon>Bacillati</taxon>
        <taxon>Bacillota</taxon>
        <taxon>Erysipelotrichia</taxon>
        <taxon>Erysipelotrichales</taxon>
        <taxon>Erysipelotrichaceae</taxon>
        <taxon>Absicoccus</taxon>
    </lineage>
</organism>
<dbReference type="EMBL" id="JALBUS010000002">
    <property type="protein sequence ID" value="MDX8416566.1"/>
    <property type="molecule type" value="Genomic_DNA"/>
</dbReference>
<proteinExistence type="predicted"/>
<keyword evidence="2" id="KW-1185">Reference proteome</keyword>
<sequence>MDYPEFDINRLDPEALGTSLNRRNAILEMLLKKGYIDGIAIKKYVDEESNTILGLGNIKITVDGLEYLEDNSLMKKAANLAKGIAEIIN</sequence>
<dbReference type="Proteomes" id="UP001285244">
    <property type="component" value="Unassembled WGS sequence"/>
</dbReference>
<accession>A0ABU4WJ32</accession>
<name>A0ABU4WJ32_9FIRM</name>
<dbReference type="SUPFAM" id="SSF46785">
    <property type="entry name" value="Winged helix' DNA-binding domain"/>
    <property type="match status" value="1"/>
</dbReference>
<evidence type="ECO:0000313" key="2">
    <source>
        <dbReference type="Proteomes" id="UP001285244"/>
    </source>
</evidence>
<gene>
    <name evidence="1" type="ORF">MOZ64_01745</name>
</gene>
<dbReference type="Gene3D" id="1.10.10.10">
    <property type="entry name" value="Winged helix-like DNA-binding domain superfamily/Winged helix DNA-binding domain"/>
    <property type="match status" value="1"/>
</dbReference>